<dbReference type="PANTHER" id="PTHR42711:SF16">
    <property type="entry name" value="ABC TRANSPORTER ATP-BINDING PROTEIN"/>
    <property type="match status" value="1"/>
</dbReference>
<dbReference type="Gene3D" id="3.40.50.300">
    <property type="entry name" value="P-loop containing nucleotide triphosphate hydrolases"/>
    <property type="match status" value="1"/>
</dbReference>
<dbReference type="InterPro" id="IPR003439">
    <property type="entry name" value="ABC_transporter-like_ATP-bd"/>
</dbReference>
<dbReference type="InterPro" id="IPR017871">
    <property type="entry name" value="ABC_transporter-like_CS"/>
</dbReference>
<proteinExistence type="inferred from homology"/>
<feature type="domain" description="ABC transporter" evidence="11">
    <location>
        <begin position="7"/>
        <end position="232"/>
    </location>
</feature>
<evidence type="ECO:0000256" key="10">
    <source>
        <dbReference type="ARBA" id="ARBA00049985"/>
    </source>
</evidence>
<dbReference type="PROSITE" id="PS50893">
    <property type="entry name" value="ABC_TRANSPORTER_2"/>
    <property type="match status" value="1"/>
</dbReference>
<dbReference type="PANTHER" id="PTHR42711">
    <property type="entry name" value="ABC TRANSPORTER ATP-BINDING PROTEIN"/>
    <property type="match status" value="1"/>
</dbReference>
<dbReference type="EMBL" id="FONG01000009">
    <property type="protein sequence ID" value="SFF17563.1"/>
    <property type="molecule type" value="Genomic_DNA"/>
</dbReference>
<evidence type="ECO:0000256" key="6">
    <source>
        <dbReference type="ARBA" id="ARBA00022840"/>
    </source>
</evidence>
<gene>
    <name evidence="12" type="ORF">SAMN05216251_109114</name>
</gene>
<accession>A0A1I2GJZ6</accession>
<comment type="subcellular location">
    <subcellularLocation>
        <location evidence="1">Cell membrane</location>
        <topology evidence="1">Peripheral membrane protein</topology>
        <orientation evidence="1">Cytoplasmic side</orientation>
    </subcellularLocation>
</comment>
<dbReference type="CDD" id="cd03230">
    <property type="entry name" value="ABC_DR_subfamily_A"/>
    <property type="match status" value="1"/>
</dbReference>
<dbReference type="STRING" id="380248.SAMN05216251_109114"/>
<keyword evidence="7" id="KW-1278">Translocase</keyword>
<keyword evidence="9" id="KW-0046">Antibiotic resistance</keyword>
<evidence type="ECO:0000256" key="5">
    <source>
        <dbReference type="ARBA" id="ARBA00022741"/>
    </source>
</evidence>
<evidence type="ECO:0000256" key="3">
    <source>
        <dbReference type="ARBA" id="ARBA00022448"/>
    </source>
</evidence>
<dbReference type="InterPro" id="IPR003593">
    <property type="entry name" value="AAA+_ATPase"/>
</dbReference>
<dbReference type="GO" id="GO:0016887">
    <property type="term" value="F:ATP hydrolysis activity"/>
    <property type="evidence" value="ECO:0007669"/>
    <property type="project" value="InterPro"/>
</dbReference>
<dbReference type="FunFam" id="3.40.50.300:FF:000589">
    <property type="entry name" value="ABC transporter, ATP-binding subunit"/>
    <property type="match status" value="1"/>
</dbReference>
<dbReference type="RefSeq" id="WP_093714422.1">
    <property type="nucleotide sequence ID" value="NZ_FONG01000009.1"/>
</dbReference>
<dbReference type="GO" id="GO:0008559">
    <property type="term" value="F:ABC-type xenobiotic transporter activity"/>
    <property type="evidence" value="ECO:0007669"/>
    <property type="project" value="UniProtKB-EC"/>
</dbReference>
<evidence type="ECO:0000256" key="7">
    <source>
        <dbReference type="ARBA" id="ARBA00022967"/>
    </source>
</evidence>
<dbReference type="Pfam" id="PF00005">
    <property type="entry name" value="ABC_tran"/>
    <property type="match status" value="1"/>
</dbReference>
<dbReference type="PROSITE" id="PS00211">
    <property type="entry name" value="ABC_TRANSPORTER_1"/>
    <property type="match status" value="1"/>
</dbReference>
<evidence type="ECO:0000259" key="11">
    <source>
        <dbReference type="PROSITE" id="PS50893"/>
    </source>
</evidence>
<dbReference type="OrthoDB" id="9804819at2"/>
<comment type="similarity">
    <text evidence="10">Belongs to the ABC transporter superfamily. Drug exporter-1 (DrugE1) (TC 3.A.1.105) family.</text>
</comment>
<sequence>MRNEPAVEVTGLVKRYGTRTAVDGLDLSVARGGLTAVLGPNGAGKTTTVEVCEGYRRPDGGSVRVLGLDPVTDGARLRPRIGVMLQSGGVYPGARAEEMLRHTATLHANPVDPDLLIERLGLESCGRTAYRRLSGGQQQRLALAMAVVGRPELVFLDEPTAGLDPQARHATWDLVRELRADGVTVVLTTHFMDEAEQLADQVVIIDGGRAIARGTPDELCRGGAENTLRFSGRPGLDLVSLLNALPADTAAAELTPGNYRIEGKVDPQLLATVTSWCAQHGVLPDRLSVERRTLEDVFLELTGKELRA</sequence>
<evidence type="ECO:0000256" key="8">
    <source>
        <dbReference type="ARBA" id="ARBA00023136"/>
    </source>
</evidence>
<dbReference type="GO" id="GO:0005524">
    <property type="term" value="F:ATP binding"/>
    <property type="evidence" value="ECO:0007669"/>
    <property type="project" value="UniProtKB-KW"/>
</dbReference>
<evidence type="ECO:0000313" key="12">
    <source>
        <dbReference type="EMBL" id="SFF17563.1"/>
    </source>
</evidence>
<evidence type="ECO:0000256" key="9">
    <source>
        <dbReference type="ARBA" id="ARBA00023251"/>
    </source>
</evidence>
<evidence type="ECO:0000256" key="4">
    <source>
        <dbReference type="ARBA" id="ARBA00022475"/>
    </source>
</evidence>
<dbReference type="InterPro" id="IPR050763">
    <property type="entry name" value="ABC_transporter_ATP-binding"/>
</dbReference>
<dbReference type="EC" id="7.6.2.2" evidence="2"/>
<dbReference type="InterPro" id="IPR027417">
    <property type="entry name" value="P-loop_NTPase"/>
</dbReference>
<dbReference type="GO" id="GO:0046677">
    <property type="term" value="P:response to antibiotic"/>
    <property type="evidence" value="ECO:0007669"/>
    <property type="project" value="UniProtKB-KW"/>
</dbReference>
<keyword evidence="4" id="KW-1003">Cell membrane</keyword>
<keyword evidence="6 12" id="KW-0067">ATP-binding</keyword>
<dbReference type="SMART" id="SM00382">
    <property type="entry name" value="AAA"/>
    <property type="match status" value="1"/>
</dbReference>
<keyword evidence="3" id="KW-0813">Transport</keyword>
<dbReference type="GO" id="GO:0005886">
    <property type="term" value="C:plasma membrane"/>
    <property type="evidence" value="ECO:0007669"/>
    <property type="project" value="UniProtKB-SubCell"/>
</dbReference>
<evidence type="ECO:0000256" key="2">
    <source>
        <dbReference type="ARBA" id="ARBA00012191"/>
    </source>
</evidence>
<organism evidence="12 13">
    <name type="scientific">Actinacidiphila alni</name>
    <dbReference type="NCBI Taxonomy" id="380248"/>
    <lineage>
        <taxon>Bacteria</taxon>
        <taxon>Bacillati</taxon>
        <taxon>Actinomycetota</taxon>
        <taxon>Actinomycetes</taxon>
        <taxon>Kitasatosporales</taxon>
        <taxon>Streptomycetaceae</taxon>
        <taxon>Actinacidiphila</taxon>
    </lineage>
</organism>
<dbReference type="Proteomes" id="UP000199323">
    <property type="component" value="Unassembled WGS sequence"/>
</dbReference>
<evidence type="ECO:0000256" key="1">
    <source>
        <dbReference type="ARBA" id="ARBA00004413"/>
    </source>
</evidence>
<reference evidence="12 13" key="1">
    <citation type="submission" date="2016-10" db="EMBL/GenBank/DDBJ databases">
        <authorList>
            <person name="de Groot N.N."/>
        </authorList>
    </citation>
    <scope>NUCLEOTIDE SEQUENCE [LARGE SCALE GENOMIC DNA]</scope>
    <source>
        <strain evidence="12 13">CGMCC 4.3510</strain>
    </source>
</reference>
<dbReference type="AlphaFoldDB" id="A0A1I2GJZ6"/>
<keyword evidence="8" id="KW-0472">Membrane</keyword>
<name>A0A1I2GJZ6_9ACTN</name>
<dbReference type="SUPFAM" id="SSF52540">
    <property type="entry name" value="P-loop containing nucleoside triphosphate hydrolases"/>
    <property type="match status" value="1"/>
</dbReference>
<protein>
    <recommendedName>
        <fullName evidence="2">ABC-type xenobiotic transporter</fullName>
        <ecNumber evidence="2">7.6.2.2</ecNumber>
    </recommendedName>
</protein>
<keyword evidence="13" id="KW-1185">Reference proteome</keyword>
<keyword evidence="5" id="KW-0547">Nucleotide-binding</keyword>
<evidence type="ECO:0000313" key="13">
    <source>
        <dbReference type="Proteomes" id="UP000199323"/>
    </source>
</evidence>